<dbReference type="AlphaFoldDB" id="A0AAE1W3M9"/>
<reference evidence="1" key="2">
    <citation type="journal article" date="2024" name="Plant">
        <title>Genomic evolution and insights into agronomic trait innovations of Sesamum species.</title>
        <authorList>
            <person name="Miao H."/>
            <person name="Wang L."/>
            <person name="Qu L."/>
            <person name="Liu H."/>
            <person name="Sun Y."/>
            <person name="Le M."/>
            <person name="Wang Q."/>
            <person name="Wei S."/>
            <person name="Zheng Y."/>
            <person name="Lin W."/>
            <person name="Duan Y."/>
            <person name="Cao H."/>
            <person name="Xiong S."/>
            <person name="Wang X."/>
            <person name="Wei L."/>
            <person name="Li C."/>
            <person name="Ma Q."/>
            <person name="Ju M."/>
            <person name="Zhao R."/>
            <person name="Li G."/>
            <person name="Mu C."/>
            <person name="Tian Q."/>
            <person name="Mei H."/>
            <person name="Zhang T."/>
            <person name="Gao T."/>
            <person name="Zhang H."/>
        </authorList>
    </citation>
    <scope>NUCLEOTIDE SEQUENCE</scope>
    <source>
        <strain evidence="1">K16</strain>
    </source>
</reference>
<comment type="caution">
    <text evidence="1">The sequence shown here is derived from an EMBL/GenBank/DDBJ whole genome shotgun (WGS) entry which is preliminary data.</text>
</comment>
<keyword evidence="2" id="KW-1185">Reference proteome</keyword>
<evidence type="ECO:0000313" key="1">
    <source>
        <dbReference type="EMBL" id="KAK4386141.1"/>
    </source>
</evidence>
<dbReference type="EMBL" id="JACGWL010000015">
    <property type="protein sequence ID" value="KAK4386141.1"/>
    <property type="molecule type" value="Genomic_DNA"/>
</dbReference>
<dbReference type="Proteomes" id="UP001289374">
    <property type="component" value="Unassembled WGS sequence"/>
</dbReference>
<name>A0AAE1W3M9_9LAMI</name>
<accession>A0AAE1W3M9</accession>
<sequence length="118" mass="12889">MAATICELKWLSYVLADFGISVSLPISMFCDNQAALHIMANPVFKKRRKHIELDCHVVMHIRMVLWLRSIVQVGTGDSAPQSHLWGGGALQHLGGGGAAAIVAEMKLEDEDDDFLDTG</sequence>
<reference evidence="1" key="1">
    <citation type="submission" date="2020-06" db="EMBL/GenBank/DDBJ databases">
        <authorList>
            <person name="Li T."/>
            <person name="Hu X."/>
            <person name="Zhang T."/>
            <person name="Song X."/>
            <person name="Zhang H."/>
            <person name="Dai N."/>
            <person name="Sheng W."/>
            <person name="Hou X."/>
            <person name="Wei L."/>
        </authorList>
    </citation>
    <scope>NUCLEOTIDE SEQUENCE</scope>
    <source>
        <strain evidence="1">K16</strain>
        <tissue evidence="1">Leaf</tissue>
    </source>
</reference>
<proteinExistence type="predicted"/>
<protein>
    <submittedName>
        <fullName evidence="1">Uncharacterized protein</fullName>
    </submittedName>
</protein>
<dbReference type="CDD" id="cd09272">
    <property type="entry name" value="RNase_HI_RT_Ty1"/>
    <property type="match status" value="1"/>
</dbReference>
<gene>
    <name evidence="1" type="ORF">Sango_2484700</name>
</gene>
<dbReference type="PANTHER" id="PTHR11439">
    <property type="entry name" value="GAG-POL-RELATED RETROTRANSPOSON"/>
    <property type="match status" value="1"/>
</dbReference>
<organism evidence="1 2">
    <name type="scientific">Sesamum angolense</name>
    <dbReference type="NCBI Taxonomy" id="2727404"/>
    <lineage>
        <taxon>Eukaryota</taxon>
        <taxon>Viridiplantae</taxon>
        <taxon>Streptophyta</taxon>
        <taxon>Embryophyta</taxon>
        <taxon>Tracheophyta</taxon>
        <taxon>Spermatophyta</taxon>
        <taxon>Magnoliopsida</taxon>
        <taxon>eudicotyledons</taxon>
        <taxon>Gunneridae</taxon>
        <taxon>Pentapetalae</taxon>
        <taxon>asterids</taxon>
        <taxon>lamiids</taxon>
        <taxon>Lamiales</taxon>
        <taxon>Pedaliaceae</taxon>
        <taxon>Sesamum</taxon>
    </lineage>
</organism>
<dbReference type="PANTHER" id="PTHR11439:SF511">
    <property type="match status" value="1"/>
</dbReference>
<evidence type="ECO:0000313" key="2">
    <source>
        <dbReference type="Proteomes" id="UP001289374"/>
    </source>
</evidence>